<dbReference type="InterPro" id="IPR036388">
    <property type="entry name" value="WH-like_DNA-bd_sf"/>
</dbReference>
<protein>
    <recommendedName>
        <fullName evidence="4">Rpa-associated protein</fullName>
    </recommendedName>
</protein>
<comment type="caution">
    <text evidence="2">The sequence shown here is derived from an EMBL/GenBank/DDBJ whole genome shotgun (WGS) entry which is preliminary data.</text>
</comment>
<feature type="compositionally biased region" description="Acidic residues" evidence="1">
    <location>
        <begin position="246"/>
        <end position="263"/>
    </location>
</feature>
<evidence type="ECO:0000313" key="2">
    <source>
        <dbReference type="EMBL" id="MFC6904574.1"/>
    </source>
</evidence>
<organism evidence="2 3">
    <name type="scientific">Halalkalicoccus tibetensis</name>
    <dbReference type="NCBI Taxonomy" id="175632"/>
    <lineage>
        <taxon>Archaea</taxon>
        <taxon>Methanobacteriati</taxon>
        <taxon>Methanobacteriota</taxon>
        <taxon>Stenosarchaea group</taxon>
        <taxon>Halobacteria</taxon>
        <taxon>Halobacteriales</taxon>
        <taxon>Halococcaceae</taxon>
        <taxon>Halalkalicoccus</taxon>
    </lineage>
</organism>
<feature type="compositionally biased region" description="Low complexity" evidence="1">
    <location>
        <begin position="340"/>
        <end position="353"/>
    </location>
</feature>
<feature type="region of interest" description="Disordered" evidence="1">
    <location>
        <begin position="238"/>
        <end position="500"/>
    </location>
</feature>
<dbReference type="Proteomes" id="UP001596312">
    <property type="component" value="Unassembled WGS sequence"/>
</dbReference>
<reference evidence="2 3" key="1">
    <citation type="journal article" date="2019" name="Int. J. Syst. Evol. Microbiol.">
        <title>The Global Catalogue of Microorganisms (GCM) 10K type strain sequencing project: providing services to taxonomists for standard genome sequencing and annotation.</title>
        <authorList>
            <consortium name="The Broad Institute Genomics Platform"/>
            <consortium name="The Broad Institute Genome Sequencing Center for Infectious Disease"/>
            <person name="Wu L."/>
            <person name="Ma J."/>
        </authorList>
    </citation>
    <scope>NUCLEOTIDE SEQUENCE [LARGE SCALE GENOMIC DNA]</scope>
    <source>
        <strain evidence="2 3">CGMCC 1.3240</strain>
    </source>
</reference>
<evidence type="ECO:0000313" key="3">
    <source>
        <dbReference type="Proteomes" id="UP001596312"/>
    </source>
</evidence>
<evidence type="ECO:0000256" key="1">
    <source>
        <dbReference type="SAM" id="MobiDB-lite"/>
    </source>
</evidence>
<feature type="compositionally biased region" description="Polar residues" evidence="1">
    <location>
        <begin position="322"/>
        <end position="332"/>
    </location>
</feature>
<keyword evidence="3" id="KW-1185">Reference proteome</keyword>
<name>A0ABD5V6L0_9EURY</name>
<gene>
    <name evidence="2" type="ORF">ACFQGH_05105</name>
</gene>
<feature type="compositionally biased region" description="Low complexity" evidence="1">
    <location>
        <begin position="446"/>
        <end position="459"/>
    </location>
</feature>
<feature type="compositionally biased region" description="Acidic residues" evidence="1">
    <location>
        <begin position="420"/>
        <end position="445"/>
    </location>
</feature>
<sequence>MSSNDGENGSGGDSGPGRREVAHRLFATEFDAASLEYADSDEERAPKYVITPTGARVNRLFVVGVLTEVERVNDEVVRARVVDPTGAFVVYAGQYQTDALAFLERADPPMFVAVTGKANTFRPEDSDRVYTSVRPESVAEVDAETRDRWTVQAAEHTLRRVSEFAAALEGDESDPASGIALAREEYGTTPAYLSALRDTALDAARLVAGEVEEVSSPGIAPGEDDGRAVDLTDLRERDAETPEPIAGEEADADATIDADETVDMADTSGSSESTPSAEPSSAEPDVGAEAGAETEAESAAEPSAETGDSGTAEAEAEDQPRGEQTSPESSGSEPDEASGTIDTTEAVDTTTAEPESEPESGSDDLGDFDAGGSEPSEPEPEGEATADAVASGKGEMYEFDPEERAEIEAEFDMDFSSGNEVDDAGEADIDVPEPDESEAASEEVDTAASEAAEAEAGSGSEDEAADPVANEPESELEPDAESEPDSAGEADAEEDVDVEDRAMAVMAELADGDGADREEVIERVASEAGVAPEEVDDAIESALLSGRCYEPQDDVLKPI</sequence>
<dbReference type="AlphaFoldDB" id="A0ABD5V6L0"/>
<dbReference type="Gene3D" id="1.10.10.10">
    <property type="entry name" value="Winged helix-like DNA-binding domain superfamily/Winged helix DNA-binding domain"/>
    <property type="match status" value="1"/>
</dbReference>
<feature type="compositionally biased region" description="Acidic residues" evidence="1">
    <location>
        <begin position="472"/>
        <end position="498"/>
    </location>
</feature>
<feature type="compositionally biased region" description="Acidic residues" evidence="1">
    <location>
        <begin position="354"/>
        <end position="367"/>
    </location>
</feature>
<feature type="compositionally biased region" description="Low complexity" evidence="1">
    <location>
        <begin position="265"/>
        <end position="291"/>
    </location>
</feature>
<accession>A0ABD5V6L0</accession>
<proteinExistence type="predicted"/>
<evidence type="ECO:0008006" key="4">
    <source>
        <dbReference type="Google" id="ProtNLM"/>
    </source>
</evidence>
<feature type="region of interest" description="Disordered" evidence="1">
    <location>
        <begin position="1"/>
        <end position="20"/>
    </location>
</feature>
<dbReference type="EMBL" id="JBHSXQ010000001">
    <property type="protein sequence ID" value="MFC6904574.1"/>
    <property type="molecule type" value="Genomic_DNA"/>
</dbReference>
<dbReference type="RefSeq" id="WP_340603078.1">
    <property type="nucleotide sequence ID" value="NZ_JBBMXV010000001.1"/>
</dbReference>